<protein>
    <submittedName>
        <fullName evidence="1">386_t:CDS:1</fullName>
    </submittedName>
</protein>
<reference evidence="1" key="1">
    <citation type="submission" date="2021-06" db="EMBL/GenBank/DDBJ databases">
        <authorList>
            <person name="Kallberg Y."/>
            <person name="Tangrot J."/>
            <person name="Rosling A."/>
        </authorList>
    </citation>
    <scope>NUCLEOTIDE SEQUENCE</scope>
    <source>
        <strain evidence="1">MA461A</strain>
    </source>
</reference>
<evidence type="ECO:0000313" key="2">
    <source>
        <dbReference type="Proteomes" id="UP000789920"/>
    </source>
</evidence>
<accession>A0ACA9RQQ4</accession>
<sequence length="46" mass="5466">LIFETFNEECKSVKKNLMMLEKRSCDKSNKVLSQLISKIYELILTR</sequence>
<organism evidence="1 2">
    <name type="scientific">Racocetra persica</name>
    <dbReference type="NCBI Taxonomy" id="160502"/>
    <lineage>
        <taxon>Eukaryota</taxon>
        <taxon>Fungi</taxon>
        <taxon>Fungi incertae sedis</taxon>
        <taxon>Mucoromycota</taxon>
        <taxon>Glomeromycotina</taxon>
        <taxon>Glomeromycetes</taxon>
        <taxon>Diversisporales</taxon>
        <taxon>Gigasporaceae</taxon>
        <taxon>Racocetra</taxon>
    </lineage>
</organism>
<keyword evidence="2" id="KW-1185">Reference proteome</keyword>
<name>A0ACA9RQQ4_9GLOM</name>
<evidence type="ECO:0000313" key="1">
    <source>
        <dbReference type="EMBL" id="CAG8805293.1"/>
    </source>
</evidence>
<feature type="non-terminal residue" evidence="1">
    <location>
        <position position="46"/>
    </location>
</feature>
<proteinExistence type="predicted"/>
<dbReference type="Proteomes" id="UP000789920">
    <property type="component" value="Unassembled WGS sequence"/>
</dbReference>
<comment type="caution">
    <text evidence="1">The sequence shown here is derived from an EMBL/GenBank/DDBJ whole genome shotgun (WGS) entry which is preliminary data.</text>
</comment>
<dbReference type="EMBL" id="CAJVQC010065240">
    <property type="protein sequence ID" value="CAG8805293.1"/>
    <property type="molecule type" value="Genomic_DNA"/>
</dbReference>
<gene>
    <name evidence="1" type="ORF">RPERSI_LOCUS21899</name>
</gene>
<feature type="non-terminal residue" evidence="1">
    <location>
        <position position="1"/>
    </location>
</feature>